<proteinExistence type="predicted"/>
<keyword evidence="2" id="KW-1185">Reference proteome</keyword>
<accession>A0ABX1W395</accession>
<organism evidence="1 2">
    <name type="scientific">Mucilaginibacter humi</name>
    <dbReference type="NCBI Taxonomy" id="2732510"/>
    <lineage>
        <taxon>Bacteria</taxon>
        <taxon>Pseudomonadati</taxon>
        <taxon>Bacteroidota</taxon>
        <taxon>Sphingobacteriia</taxon>
        <taxon>Sphingobacteriales</taxon>
        <taxon>Sphingobacteriaceae</taxon>
        <taxon>Mucilaginibacter</taxon>
    </lineage>
</organism>
<protein>
    <submittedName>
        <fullName evidence="1">Uncharacterized protein</fullName>
    </submittedName>
</protein>
<sequence length="106" mass="11498">MAADVIAALSPQYKCAYADSSHNDEVISLPGRPASGAVLEYTDQLNNHQFNYSADLKPISFKQQFAAADLILVNGNHQPAKAQVVIIYNNKMASLQKGWSSSPMSN</sequence>
<dbReference type="Proteomes" id="UP000566071">
    <property type="component" value="Unassembled WGS sequence"/>
</dbReference>
<dbReference type="RefSeq" id="WP_175270323.1">
    <property type="nucleotide sequence ID" value="NZ_JABFCR010000060.1"/>
</dbReference>
<reference evidence="1 2" key="1">
    <citation type="submission" date="2020-05" db="EMBL/GenBank/DDBJ databases">
        <authorList>
            <person name="Khan S.A."/>
            <person name="Jeon C.O."/>
            <person name="Chun B.H."/>
        </authorList>
    </citation>
    <scope>NUCLEOTIDE SEQUENCE [LARGE SCALE GENOMIC DNA]</scope>
    <source>
        <strain evidence="1 2">S1162</strain>
    </source>
</reference>
<dbReference type="EMBL" id="JABFCR010000060">
    <property type="protein sequence ID" value="NNU34648.1"/>
    <property type="molecule type" value="Genomic_DNA"/>
</dbReference>
<gene>
    <name evidence="1" type="ORF">HK413_12225</name>
</gene>
<name>A0ABX1W395_9SPHI</name>
<evidence type="ECO:0000313" key="1">
    <source>
        <dbReference type="EMBL" id="NNU34648.1"/>
    </source>
</evidence>
<comment type="caution">
    <text evidence="1">The sequence shown here is derived from an EMBL/GenBank/DDBJ whole genome shotgun (WGS) entry which is preliminary data.</text>
</comment>
<evidence type="ECO:0000313" key="2">
    <source>
        <dbReference type="Proteomes" id="UP000566071"/>
    </source>
</evidence>